<evidence type="ECO:0000259" key="2">
    <source>
        <dbReference type="PROSITE" id="PS51043"/>
    </source>
</evidence>
<feature type="compositionally biased region" description="Basic and acidic residues" evidence="1">
    <location>
        <begin position="65"/>
        <end position="74"/>
    </location>
</feature>
<dbReference type="PROSITE" id="PS51043">
    <property type="entry name" value="DDHD"/>
    <property type="match status" value="1"/>
</dbReference>
<feature type="compositionally biased region" description="Polar residues" evidence="1">
    <location>
        <begin position="200"/>
        <end position="209"/>
    </location>
</feature>
<dbReference type="SMART" id="SM01127">
    <property type="entry name" value="DDHD"/>
    <property type="match status" value="1"/>
</dbReference>
<dbReference type="GO" id="GO:0004620">
    <property type="term" value="F:phospholipase activity"/>
    <property type="evidence" value="ECO:0007669"/>
    <property type="project" value="TreeGrafter"/>
</dbReference>
<feature type="compositionally biased region" description="Gly residues" evidence="1">
    <location>
        <begin position="810"/>
        <end position="821"/>
    </location>
</feature>
<feature type="region of interest" description="Disordered" evidence="1">
    <location>
        <begin position="65"/>
        <end position="243"/>
    </location>
</feature>
<feature type="compositionally biased region" description="Low complexity" evidence="1">
    <location>
        <begin position="826"/>
        <end position="837"/>
    </location>
</feature>
<sequence>MELPPPVKAQFFYTSTLAIDDPLSPVPAPVSGAASSKLPPRPFSEYDNTRLDEAWHELRKKILKYQEDRGEKRGSRSGVAGTSTAIIYDKGKSTSRRRDGSVVQPPEGASWNSNTSARRPARELVSVNTRSDRSHRNSLVSSGSGGHDTDEETPRVGSVGIDSILEAENELPSTTGTPFIRAPVRKDVPSAPPRKRDGSSSRPNPQPSDSYKWDELASHEEAMKKEREAAKVSKGPSTKVPTGVSRLHQVSMPDLNLEPIYWAPVNDIAPVTRGTWFYKDTMMPVEVPVANMLELGYIEMQAWTQTWQDELSSAVEVGAVGEERILRKLWPDPLKKPPESRPGTSRGEATSIIQNLGEIEPDTPERQRERALEEACDIIDITNGPGGPDNRASGTVTFGRYGPLRTYATAGVIYANATDAHILKPNLQPSSYYGRRPLANYIRKGRKLGVPVVRGFDQAAWDKLHPEPKGSKTKKAYAGASTSQAGPSFEDRQRKDSELAPAITPKVTDLVLVIHGIGQKLSERMESFHFTHAMNGFRREVNVELGTDAVRSRLRKDAGGIMVLPVNWRHTLSFEEGGYRSDSDDPAENQYALKDITPETLPSVRNIVSDVMLDIPYYLSHHQPKMISAVIREANRIYQLWCTNNLSFTSTGRVHILAHSLGSVMALDILSSQPTVLPPSLADPTTVPTSTLTSLPHFLFPVTNLFFAGSPAGFFLLLKRSSLRPRLDHAKPSADPDAAHSPSVCGHQGDYGCLPVDNVYNIINPYDPVSYRLNATVDADYARSLRPAWLPSATPGWFSGASDDRDGAMGWFGGSGSGSGGRKSRTAASSARPSAGAVTRPSMGEMQDSASAALLPRLPSNVELETHNFTREEIAEKRMFALNDNGQIDYMVRYGGGPLEIQYLTMLGAHSSYWLLRDFVRVVVVECGRTPGREGTIRGMRGRKGGRG</sequence>
<evidence type="ECO:0000313" key="3">
    <source>
        <dbReference type="EMBL" id="TKX22512.1"/>
    </source>
</evidence>
<protein>
    <submittedName>
        <fullName evidence="3">DDHD domain-containing protein 1</fullName>
    </submittedName>
</protein>
<reference evidence="3 4" key="1">
    <citation type="submission" date="2018-02" db="EMBL/GenBank/DDBJ databases">
        <title>Draft genome sequences of Elsinoe sp., causing black scab on jojoba.</title>
        <authorList>
            <person name="Stodart B."/>
            <person name="Jeffress S."/>
            <person name="Ash G."/>
            <person name="Arun Chinnappa K."/>
        </authorList>
    </citation>
    <scope>NUCLEOTIDE SEQUENCE [LARGE SCALE GENOMIC DNA]</scope>
    <source>
        <strain evidence="3 4">Hillstone_2</strain>
    </source>
</reference>
<feature type="compositionally biased region" description="Basic and acidic residues" evidence="1">
    <location>
        <begin position="184"/>
        <end position="199"/>
    </location>
</feature>
<dbReference type="GO" id="GO:0005737">
    <property type="term" value="C:cytoplasm"/>
    <property type="evidence" value="ECO:0007669"/>
    <property type="project" value="TreeGrafter"/>
</dbReference>
<feature type="domain" description="DDHD" evidence="2">
    <location>
        <begin position="698"/>
        <end position="929"/>
    </location>
</feature>
<accession>A0A4V6DTY8</accession>
<feature type="region of interest" description="Disordered" evidence="1">
    <location>
        <begin position="463"/>
        <end position="500"/>
    </location>
</feature>
<dbReference type="InterPro" id="IPR004177">
    <property type="entry name" value="DDHD_dom"/>
</dbReference>
<comment type="caution">
    <text evidence="3">The sequence shown here is derived from an EMBL/GenBank/DDBJ whole genome shotgun (WGS) entry which is preliminary data.</text>
</comment>
<organism evidence="3 4">
    <name type="scientific">Elsinoe australis</name>
    <dbReference type="NCBI Taxonomy" id="40998"/>
    <lineage>
        <taxon>Eukaryota</taxon>
        <taxon>Fungi</taxon>
        <taxon>Dikarya</taxon>
        <taxon>Ascomycota</taxon>
        <taxon>Pezizomycotina</taxon>
        <taxon>Dothideomycetes</taxon>
        <taxon>Dothideomycetidae</taxon>
        <taxon>Myriangiales</taxon>
        <taxon>Elsinoaceae</taxon>
        <taxon>Elsinoe</taxon>
    </lineage>
</organism>
<dbReference type="Pfam" id="PF02862">
    <property type="entry name" value="DDHD"/>
    <property type="match status" value="1"/>
</dbReference>
<evidence type="ECO:0000256" key="1">
    <source>
        <dbReference type="SAM" id="MobiDB-lite"/>
    </source>
</evidence>
<feature type="region of interest" description="Disordered" evidence="1">
    <location>
        <begin position="21"/>
        <end position="45"/>
    </location>
</feature>
<dbReference type="PANTHER" id="PTHR23509:SF6">
    <property type="entry name" value="PHOSPHOLIPASE C1020.13C-RELATED"/>
    <property type="match status" value="1"/>
</dbReference>
<gene>
    <name evidence="3" type="ORF">C1H76_5295</name>
</gene>
<feature type="compositionally biased region" description="Basic and acidic residues" evidence="1">
    <location>
        <begin position="89"/>
        <end position="100"/>
    </location>
</feature>
<dbReference type="InterPro" id="IPR058055">
    <property type="entry name" value="PA-PLA1"/>
</dbReference>
<dbReference type="EMBL" id="PTQR01000066">
    <property type="protein sequence ID" value="TKX22512.1"/>
    <property type="molecule type" value="Genomic_DNA"/>
</dbReference>
<feature type="region of interest" description="Disordered" evidence="1">
    <location>
        <begin position="809"/>
        <end position="843"/>
    </location>
</feature>
<dbReference type="Proteomes" id="UP000308133">
    <property type="component" value="Unassembled WGS sequence"/>
</dbReference>
<dbReference type="GO" id="GO:0046872">
    <property type="term" value="F:metal ion binding"/>
    <property type="evidence" value="ECO:0007669"/>
    <property type="project" value="InterPro"/>
</dbReference>
<evidence type="ECO:0000313" key="4">
    <source>
        <dbReference type="Proteomes" id="UP000308133"/>
    </source>
</evidence>
<dbReference type="PANTHER" id="PTHR23509">
    <property type="entry name" value="PA-PL1 PHOSPHOLIPASE FAMILY"/>
    <property type="match status" value="1"/>
</dbReference>
<name>A0A4V6DTY8_9PEZI</name>
<proteinExistence type="predicted"/>
<feature type="compositionally biased region" description="Basic and acidic residues" evidence="1">
    <location>
        <begin position="489"/>
        <end position="498"/>
    </location>
</feature>
<dbReference type="AlphaFoldDB" id="A0A4V6DTY8"/>
<feature type="compositionally biased region" description="Basic and acidic residues" evidence="1">
    <location>
        <begin position="211"/>
        <end position="231"/>
    </location>
</feature>